<evidence type="ECO:0000313" key="2">
    <source>
        <dbReference type="EMBL" id="AUD01170.1"/>
    </source>
</evidence>
<dbReference type="Gene3D" id="3.30.70.1290">
    <property type="entry name" value="Transposase IS200-like"/>
    <property type="match status" value="1"/>
</dbReference>
<dbReference type="GO" id="GO:0006313">
    <property type="term" value="P:DNA transposition"/>
    <property type="evidence" value="ECO:0007669"/>
    <property type="project" value="InterPro"/>
</dbReference>
<dbReference type="InterPro" id="IPR052715">
    <property type="entry name" value="RAYT_transposase"/>
</dbReference>
<dbReference type="EMBL" id="CP025096">
    <property type="protein sequence ID" value="AUD01170.1"/>
    <property type="molecule type" value="Genomic_DNA"/>
</dbReference>
<protein>
    <submittedName>
        <fullName evidence="2">Transposase</fullName>
    </submittedName>
</protein>
<dbReference type="KEGG" id="spir:CWM47_04670"/>
<dbReference type="SUPFAM" id="SSF143422">
    <property type="entry name" value="Transposase IS200-like"/>
    <property type="match status" value="1"/>
</dbReference>
<dbReference type="InterPro" id="IPR036515">
    <property type="entry name" value="Transposase_17_sf"/>
</dbReference>
<dbReference type="InterPro" id="IPR002686">
    <property type="entry name" value="Transposase_17"/>
</dbReference>
<dbReference type="SMART" id="SM01321">
    <property type="entry name" value="Y1_Tnp"/>
    <property type="match status" value="1"/>
</dbReference>
<evidence type="ECO:0000313" key="3">
    <source>
        <dbReference type="Proteomes" id="UP000232883"/>
    </source>
</evidence>
<evidence type="ECO:0000259" key="1">
    <source>
        <dbReference type="SMART" id="SM01321"/>
    </source>
</evidence>
<dbReference type="AlphaFoldDB" id="A0A2K8YU63"/>
<feature type="domain" description="Transposase IS200-like" evidence="1">
    <location>
        <begin position="21"/>
        <end position="180"/>
    </location>
</feature>
<proteinExistence type="predicted"/>
<sequence>MDRFQNKYRIASARAAWWDYSWAGAYFITICTAQRQHFFGEIEDGKMQLSNIGVLADVFWHEIRHHSQQLELGSFVVMPNHIHGILILNETHTNDQNATGPIVETRHALSLPQPHTSPGEQRFQNQGKNTVSSIIGSYKAAVTKHAHRLGFDFGWQTRFHDHIVRNDIEYQRINDYIELNPSNRGKDKL</sequence>
<reference evidence="2 3" key="1">
    <citation type="submission" date="2017-11" db="EMBL/GenBank/DDBJ databases">
        <title>Taxonomic description and genome sequences of Spirosoma HA7 sp. nov., isolated from pollen microhabitat of Corylus avellana.</title>
        <authorList>
            <person name="Ambika Manirajan B."/>
            <person name="Suarez C."/>
            <person name="Ratering S."/>
            <person name="Geissler-Plaum R."/>
            <person name="Cardinale M."/>
            <person name="Sylvia S."/>
        </authorList>
    </citation>
    <scope>NUCLEOTIDE SEQUENCE [LARGE SCALE GENOMIC DNA]</scope>
    <source>
        <strain evidence="2 3">HA7</strain>
    </source>
</reference>
<name>A0A2K8YU63_9BACT</name>
<dbReference type="GO" id="GO:0004803">
    <property type="term" value="F:transposase activity"/>
    <property type="evidence" value="ECO:0007669"/>
    <property type="project" value="InterPro"/>
</dbReference>
<organism evidence="2 3">
    <name type="scientific">Spirosoma pollinicola</name>
    <dbReference type="NCBI Taxonomy" id="2057025"/>
    <lineage>
        <taxon>Bacteria</taxon>
        <taxon>Pseudomonadati</taxon>
        <taxon>Bacteroidota</taxon>
        <taxon>Cytophagia</taxon>
        <taxon>Cytophagales</taxon>
        <taxon>Cytophagaceae</taxon>
        <taxon>Spirosoma</taxon>
    </lineage>
</organism>
<dbReference type="RefSeq" id="WP_100986669.1">
    <property type="nucleotide sequence ID" value="NZ_CP025096.1"/>
</dbReference>
<dbReference type="GO" id="GO:0043565">
    <property type="term" value="F:sequence-specific DNA binding"/>
    <property type="evidence" value="ECO:0007669"/>
    <property type="project" value="TreeGrafter"/>
</dbReference>
<accession>A0A2K8YU63</accession>
<dbReference type="PANTHER" id="PTHR36966:SF1">
    <property type="entry name" value="REP-ASSOCIATED TYROSINE TRANSPOSASE"/>
    <property type="match status" value="1"/>
</dbReference>
<dbReference type="Proteomes" id="UP000232883">
    <property type="component" value="Chromosome"/>
</dbReference>
<dbReference type="PANTHER" id="PTHR36966">
    <property type="entry name" value="REP-ASSOCIATED TYROSINE TRANSPOSASE"/>
    <property type="match status" value="1"/>
</dbReference>
<dbReference type="OrthoDB" id="9794403at2"/>
<gene>
    <name evidence="2" type="ORF">CWM47_04670</name>
</gene>
<keyword evidence="3" id="KW-1185">Reference proteome</keyword>